<protein>
    <submittedName>
        <fullName evidence="1">Uncharacterized protein</fullName>
    </submittedName>
</protein>
<evidence type="ECO:0000313" key="1">
    <source>
        <dbReference type="EMBL" id="KAJ9649894.1"/>
    </source>
</evidence>
<dbReference type="EMBL" id="JAPDRQ010000420">
    <property type="protein sequence ID" value="KAJ9649894.1"/>
    <property type="molecule type" value="Genomic_DNA"/>
</dbReference>
<proteinExistence type="predicted"/>
<organism evidence="1 2">
    <name type="scientific">Neophaeococcomyces mojaviensis</name>
    <dbReference type="NCBI Taxonomy" id="3383035"/>
    <lineage>
        <taxon>Eukaryota</taxon>
        <taxon>Fungi</taxon>
        <taxon>Dikarya</taxon>
        <taxon>Ascomycota</taxon>
        <taxon>Pezizomycotina</taxon>
        <taxon>Eurotiomycetes</taxon>
        <taxon>Chaetothyriomycetidae</taxon>
        <taxon>Chaetothyriales</taxon>
        <taxon>Chaetothyriales incertae sedis</taxon>
        <taxon>Neophaeococcomyces</taxon>
    </lineage>
</organism>
<gene>
    <name evidence="1" type="ORF">H2198_010784</name>
</gene>
<evidence type="ECO:0000313" key="2">
    <source>
        <dbReference type="Proteomes" id="UP001172386"/>
    </source>
</evidence>
<comment type="caution">
    <text evidence="1">The sequence shown here is derived from an EMBL/GenBank/DDBJ whole genome shotgun (WGS) entry which is preliminary data.</text>
</comment>
<reference evidence="1" key="1">
    <citation type="submission" date="2022-10" db="EMBL/GenBank/DDBJ databases">
        <title>Culturing micro-colonial fungi from biological soil crusts in the Mojave desert and describing Neophaeococcomyces mojavensis, and introducing the new genera and species Taxawa tesnikishii.</title>
        <authorList>
            <person name="Kurbessoian T."/>
            <person name="Stajich J.E."/>
        </authorList>
    </citation>
    <scope>NUCLEOTIDE SEQUENCE</scope>
    <source>
        <strain evidence="1">JES_112</strain>
    </source>
</reference>
<keyword evidence="2" id="KW-1185">Reference proteome</keyword>
<sequence length="236" mass="25769">MHYIKTEPDDFDTLSNGYSNFNSNQNFGNFPQTYNGSIDPLGLSTGDGNLNQNYSLGRQNMSGSGTFNDDEILESLGNPQDFSGMQQNGGQNMNINQGQMNAIYSNTPDDAPIQSPYTGGFDYSQFRRLDSIPQHMSPHQGGAYMNKRPSMQAQHRKSSAEQRNPMMPRTAAMAGLQIDTPESGSLKQNGGAIRPPNFGSRHQKTVSGQFDGTPSSMDSFLEFPLSSPSNVTHHAG</sequence>
<dbReference type="Proteomes" id="UP001172386">
    <property type="component" value="Unassembled WGS sequence"/>
</dbReference>
<name>A0ACC2ZQL3_9EURO</name>
<accession>A0ACC2ZQL3</accession>